<feature type="transmembrane region" description="Helical" evidence="1">
    <location>
        <begin position="67"/>
        <end position="93"/>
    </location>
</feature>
<evidence type="ECO:0000256" key="1">
    <source>
        <dbReference type="SAM" id="Phobius"/>
    </source>
</evidence>
<keyword evidence="1" id="KW-1133">Transmembrane helix</keyword>
<feature type="transmembrane region" description="Helical" evidence="1">
    <location>
        <begin position="30"/>
        <end position="47"/>
    </location>
</feature>
<name>Q47126_ECOLX</name>
<gene>
    <name evidence="2" type="primary">cti</name>
</gene>
<sequence length="96" mass="11596">MTVKYYLHNLLESLIPWLFYLLLNYKTPPFSLIIFIASIHVLLYPYSKLTIFSFIQNTTKMKKEPWYSYNLFYFLYLAMAIPVGLPSFIYYSLKRN</sequence>
<dbReference type="Pfam" id="PF17500">
    <property type="entry name" value="CKI"/>
    <property type="match status" value="1"/>
</dbReference>
<dbReference type="InterPro" id="IPR035265">
    <property type="entry name" value="Colicin-K_immunity"/>
</dbReference>
<feature type="transmembrane region" description="Helical" evidence="1">
    <location>
        <begin position="6"/>
        <end position="23"/>
    </location>
</feature>
<organism evidence="2">
    <name type="scientific">Escherichia coli</name>
    <dbReference type="NCBI Taxonomy" id="562"/>
    <lineage>
        <taxon>Bacteria</taxon>
        <taxon>Pseudomonadati</taxon>
        <taxon>Pseudomonadota</taxon>
        <taxon>Gammaproteobacteria</taxon>
        <taxon>Enterobacterales</taxon>
        <taxon>Enterobacteriaceae</taxon>
        <taxon>Escherichia</taxon>
    </lineage>
</organism>
<dbReference type="AlphaFoldDB" id="Q47126"/>
<evidence type="ECO:0000313" key="2">
    <source>
        <dbReference type="EMBL" id="CAA57999.1"/>
    </source>
</evidence>
<accession>Q47126</accession>
<dbReference type="EMBL" id="X82682">
    <property type="protein sequence ID" value="CAA57999.1"/>
    <property type="molecule type" value="Genomic_DNA"/>
</dbReference>
<reference evidence="2" key="1">
    <citation type="journal article" date="1995" name="Mol. Microbiol.">
        <title>Novel colicin 10: assignment of four domains to TonB- and TolC-dependent uptake via the Tsx receptor and to pore formation.</title>
        <authorList>
            <person name="Pilsl H."/>
            <person name="Braun V."/>
        </authorList>
    </citation>
    <scope>NUCLEOTIDE SEQUENCE</scope>
    <source>
        <strain evidence="2">PTE10</strain>
    </source>
</reference>
<protein>
    <submittedName>
        <fullName evidence="2">Colicin 10 immunity protein</fullName>
    </submittedName>
</protein>
<keyword evidence="1" id="KW-0472">Membrane</keyword>
<proteinExistence type="predicted"/>
<dbReference type="PIR" id="I41025">
    <property type="entry name" value="I41025"/>
</dbReference>
<keyword evidence="1" id="KW-0812">Transmembrane</keyword>